<name>X1HIV3_9ZZZZ</name>
<gene>
    <name evidence="1" type="ORF">S03H2_34188</name>
</gene>
<dbReference type="AlphaFoldDB" id="X1HIV3"/>
<sequence length="35" mass="4274">LTDAEFNRIQEMLENMSAEWLSDSQRWVIWKEDSD</sequence>
<evidence type="ECO:0000313" key="1">
    <source>
        <dbReference type="EMBL" id="GAH53769.1"/>
    </source>
</evidence>
<comment type="caution">
    <text evidence="1">The sequence shown here is derived from an EMBL/GenBank/DDBJ whole genome shotgun (WGS) entry which is preliminary data.</text>
</comment>
<feature type="non-terminal residue" evidence="1">
    <location>
        <position position="1"/>
    </location>
</feature>
<accession>X1HIV3</accession>
<dbReference type="EMBL" id="BARU01020845">
    <property type="protein sequence ID" value="GAH53769.1"/>
    <property type="molecule type" value="Genomic_DNA"/>
</dbReference>
<protein>
    <submittedName>
        <fullName evidence="1">Uncharacterized protein</fullName>
    </submittedName>
</protein>
<proteinExistence type="predicted"/>
<reference evidence="1" key="1">
    <citation type="journal article" date="2014" name="Front. Microbiol.">
        <title>High frequency of phylogenetically diverse reductive dehalogenase-homologous genes in deep subseafloor sedimentary metagenomes.</title>
        <authorList>
            <person name="Kawai M."/>
            <person name="Futagami T."/>
            <person name="Toyoda A."/>
            <person name="Takaki Y."/>
            <person name="Nishi S."/>
            <person name="Hori S."/>
            <person name="Arai W."/>
            <person name="Tsubouchi T."/>
            <person name="Morono Y."/>
            <person name="Uchiyama I."/>
            <person name="Ito T."/>
            <person name="Fujiyama A."/>
            <person name="Inagaki F."/>
            <person name="Takami H."/>
        </authorList>
    </citation>
    <scope>NUCLEOTIDE SEQUENCE</scope>
    <source>
        <strain evidence="1">Expedition CK06-06</strain>
    </source>
</reference>
<organism evidence="1">
    <name type="scientific">marine sediment metagenome</name>
    <dbReference type="NCBI Taxonomy" id="412755"/>
    <lineage>
        <taxon>unclassified sequences</taxon>
        <taxon>metagenomes</taxon>
        <taxon>ecological metagenomes</taxon>
    </lineage>
</organism>